<dbReference type="EMBL" id="CP144695">
    <property type="protein sequence ID" value="WVZ08026.1"/>
    <property type="molecule type" value="Genomic_DNA"/>
</dbReference>
<sequence length="111" mass="12110">MGRPKNLPASAQTRSNSSFNLAFSILRCCSSSEISPIIAGPPQFEHIGFLIASLIDMFSALSLSFSCLSSEFSCRSNCVFICVLRFWNQNFTCLVSKFSLLLSSSLCFSSG</sequence>
<gene>
    <name evidence="1" type="ORF">V8G54_021372</name>
</gene>
<dbReference type="Proteomes" id="UP001374535">
    <property type="component" value="Chromosome 6"/>
</dbReference>
<proteinExistence type="predicted"/>
<evidence type="ECO:0000313" key="2">
    <source>
        <dbReference type="Proteomes" id="UP001374535"/>
    </source>
</evidence>
<evidence type="ECO:0000313" key="1">
    <source>
        <dbReference type="EMBL" id="WVZ08026.1"/>
    </source>
</evidence>
<protein>
    <submittedName>
        <fullName evidence="1">Uncharacterized protein</fullName>
    </submittedName>
</protein>
<keyword evidence="2" id="KW-1185">Reference proteome</keyword>
<accession>A0AAQ3RXL7</accession>
<dbReference type="AlphaFoldDB" id="A0AAQ3RXL7"/>
<reference evidence="1 2" key="1">
    <citation type="journal article" date="2023" name="Life. Sci Alliance">
        <title>Evolutionary insights into 3D genome organization and epigenetic landscape of Vigna mungo.</title>
        <authorList>
            <person name="Junaid A."/>
            <person name="Singh B."/>
            <person name="Bhatia S."/>
        </authorList>
    </citation>
    <scope>NUCLEOTIDE SEQUENCE [LARGE SCALE GENOMIC DNA]</scope>
    <source>
        <strain evidence="1">Urdbean</strain>
    </source>
</reference>
<name>A0AAQ3RXL7_VIGMU</name>
<organism evidence="1 2">
    <name type="scientific">Vigna mungo</name>
    <name type="common">Black gram</name>
    <name type="synonym">Phaseolus mungo</name>
    <dbReference type="NCBI Taxonomy" id="3915"/>
    <lineage>
        <taxon>Eukaryota</taxon>
        <taxon>Viridiplantae</taxon>
        <taxon>Streptophyta</taxon>
        <taxon>Embryophyta</taxon>
        <taxon>Tracheophyta</taxon>
        <taxon>Spermatophyta</taxon>
        <taxon>Magnoliopsida</taxon>
        <taxon>eudicotyledons</taxon>
        <taxon>Gunneridae</taxon>
        <taxon>Pentapetalae</taxon>
        <taxon>rosids</taxon>
        <taxon>fabids</taxon>
        <taxon>Fabales</taxon>
        <taxon>Fabaceae</taxon>
        <taxon>Papilionoideae</taxon>
        <taxon>50 kb inversion clade</taxon>
        <taxon>NPAAA clade</taxon>
        <taxon>indigoferoid/millettioid clade</taxon>
        <taxon>Phaseoleae</taxon>
        <taxon>Vigna</taxon>
    </lineage>
</organism>